<proteinExistence type="predicted"/>
<feature type="transmembrane region" description="Helical" evidence="1">
    <location>
        <begin position="12"/>
        <end position="30"/>
    </location>
</feature>
<feature type="transmembrane region" description="Helical" evidence="1">
    <location>
        <begin position="134"/>
        <end position="156"/>
    </location>
</feature>
<dbReference type="OrthoDB" id="9776525at2"/>
<dbReference type="AlphaFoldDB" id="A0A1M6XVD3"/>
<organism evidence="2 3">
    <name type="scientific">Alicyclobacillus tolerans</name>
    <dbReference type="NCBI Taxonomy" id="90970"/>
    <lineage>
        <taxon>Bacteria</taxon>
        <taxon>Bacillati</taxon>
        <taxon>Bacillota</taxon>
        <taxon>Bacilli</taxon>
        <taxon>Bacillales</taxon>
        <taxon>Alicyclobacillaceae</taxon>
        <taxon>Alicyclobacillus</taxon>
    </lineage>
</organism>
<keyword evidence="1" id="KW-0472">Membrane</keyword>
<gene>
    <name evidence="2" type="ORF">SAMN05443507_1381</name>
</gene>
<reference evidence="3" key="1">
    <citation type="submission" date="2016-11" db="EMBL/GenBank/DDBJ databases">
        <authorList>
            <person name="Varghese N."/>
            <person name="Submissions S."/>
        </authorList>
    </citation>
    <scope>NUCLEOTIDE SEQUENCE [LARGE SCALE GENOMIC DNA]</scope>
    <source>
        <strain evidence="3">USBA-503</strain>
    </source>
</reference>
<keyword evidence="1" id="KW-1133">Transmembrane helix</keyword>
<feature type="transmembrane region" description="Helical" evidence="1">
    <location>
        <begin position="163"/>
        <end position="185"/>
    </location>
</feature>
<evidence type="ECO:0000313" key="2">
    <source>
        <dbReference type="EMBL" id="SHL09839.1"/>
    </source>
</evidence>
<evidence type="ECO:0000256" key="1">
    <source>
        <dbReference type="SAM" id="Phobius"/>
    </source>
</evidence>
<dbReference type="InterPro" id="IPR021205">
    <property type="entry name" value="Lanti_perm_SpaE/MutE/EpiE-like"/>
</dbReference>
<feature type="transmembrane region" description="Helical" evidence="1">
    <location>
        <begin position="220"/>
        <end position="243"/>
    </location>
</feature>
<dbReference type="Proteomes" id="UP000184016">
    <property type="component" value="Unassembled WGS sequence"/>
</dbReference>
<protein>
    <submittedName>
        <fullName evidence="2">ABC-2 type transport system permease protein</fullName>
    </submittedName>
</protein>
<keyword evidence="1" id="KW-0812">Transmembrane</keyword>
<dbReference type="CDD" id="cd21807">
    <property type="entry name" value="ABC-2_lan_permease_MutE_EpiE-like"/>
    <property type="match status" value="1"/>
</dbReference>
<dbReference type="STRING" id="1830138.SAMN05443507_1381"/>
<dbReference type="EMBL" id="FRAF01000038">
    <property type="protein sequence ID" value="SHL09839.1"/>
    <property type="molecule type" value="Genomic_DNA"/>
</dbReference>
<dbReference type="RefSeq" id="WP_072875333.1">
    <property type="nucleotide sequence ID" value="NZ_FRAF01000038.1"/>
</dbReference>
<name>A0A1M6XVD3_9BACL</name>
<feature type="transmembrane region" description="Helical" evidence="1">
    <location>
        <begin position="93"/>
        <end position="122"/>
    </location>
</feature>
<dbReference type="NCBIfam" id="TIGR03732">
    <property type="entry name" value="lanti_perm_MutE"/>
    <property type="match status" value="1"/>
</dbReference>
<keyword evidence="3" id="KW-1185">Reference proteome</keyword>
<feature type="transmembrane region" description="Helical" evidence="1">
    <location>
        <begin position="50"/>
        <end position="72"/>
    </location>
</feature>
<sequence length="249" mass="27980">MNAAFTAEWIKYRRTLTPWIIVCWPLLLVLTETVLMPQSRTWHETLMNTFNWWSVFGLSLCATILAALSNSYERRANSWSVLCTRVVYLRVLYIYKWVVLALQLLVATVIYAALVIIINYFLWNPHGSPAVGQLIAGIALVWIAALPQLAIILWVASRIGVGVTVCIGLVGLVVGVVAAEAPYWVMIPWAWSGRMLMPIFGFHINGLPLSPGSPFWNHDVIPIGIILCIVATSLFMALGAIWFERREVR</sequence>
<accession>A0A1M6XVD3</accession>
<evidence type="ECO:0000313" key="3">
    <source>
        <dbReference type="Proteomes" id="UP000184016"/>
    </source>
</evidence>